<dbReference type="SMART" id="SM00493">
    <property type="entry name" value="TOPRIM"/>
    <property type="match status" value="1"/>
</dbReference>
<keyword evidence="4" id="KW-1185">Reference proteome</keyword>
<dbReference type="Pfam" id="PF01751">
    <property type="entry name" value="Toprim"/>
    <property type="match status" value="1"/>
</dbReference>
<proteinExistence type="inferred from homology"/>
<reference evidence="3 4" key="1">
    <citation type="journal article" date="2018" name="Mol. Plant">
        <title>The genome of Artemisia annua provides insight into the evolution of Asteraceae family and artemisinin biosynthesis.</title>
        <authorList>
            <person name="Shen Q."/>
            <person name="Zhang L."/>
            <person name="Liao Z."/>
            <person name="Wang S."/>
            <person name="Yan T."/>
            <person name="Shi P."/>
            <person name="Liu M."/>
            <person name="Fu X."/>
            <person name="Pan Q."/>
            <person name="Wang Y."/>
            <person name="Lv Z."/>
            <person name="Lu X."/>
            <person name="Zhang F."/>
            <person name="Jiang W."/>
            <person name="Ma Y."/>
            <person name="Chen M."/>
            <person name="Hao X."/>
            <person name="Li L."/>
            <person name="Tang Y."/>
            <person name="Lv G."/>
            <person name="Zhou Y."/>
            <person name="Sun X."/>
            <person name="Brodelius P.E."/>
            <person name="Rose J.K.C."/>
            <person name="Tang K."/>
        </authorList>
    </citation>
    <scope>NUCLEOTIDE SEQUENCE [LARGE SCALE GENOMIC DNA]</scope>
    <source>
        <strain evidence="4">cv. Huhao1</strain>
        <tissue evidence="3">Leaf</tissue>
    </source>
</reference>
<dbReference type="CDD" id="cd03362">
    <property type="entry name" value="TOPRIM_TopoIA_TopoIII"/>
    <property type="match status" value="1"/>
</dbReference>
<dbReference type="GO" id="GO:0005634">
    <property type="term" value="C:nucleus"/>
    <property type="evidence" value="ECO:0007669"/>
    <property type="project" value="TreeGrafter"/>
</dbReference>
<organism evidence="3 4">
    <name type="scientific">Artemisia annua</name>
    <name type="common">Sweet wormwood</name>
    <dbReference type="NCBI Taxonomy" id="35608"/>
    <lineage>
        <taxon>Eukaryota</taxon>
        <taxon>Viridiplantae</taxon>
        <taxon>Streptophyta</taxon>
        <taxon>Embryophyta</taxon>
        <taxon>Tracheophyta</taxon>
        <taxon>Spermatophyta</taxon>
        <taxon>Magnoliopsida</taxon>
        <taxon>eudicotyledons</taxon>
        <taxon>Gunneridae</taxon>
        <taxon>Pentapetalae</taxon>
        <taxon>asterids</taxon>
        <taxon>campanulids</taxon>
        <taxon>Asterales</taxon>
        <taxon>Asteraceae</taxon>
        <taxon>Asteroideae</taxon>
        <taxon>Anthemideae</taxon>
        <taxon>Artemisiinae</taxon>
        <taxon>Artemisia</taxon>
    </lineage>
</organism>
<comment type="function">
    <text evidence="1">Introduces a single-strand break via transesterification at a target site in duplex DNA. Releases the supercoiling and torsional tension of DNA introduced during the DNA replication and transcription by transiently cleaving and rejoining one strand of the DNA duplex. The scissile phosphodiester is attacked by the catalytic tyrosine of the enzyme, resulting in the formation of a DNA-(5'-phosphotyrosyl)-enzyme intermediate and the expulsion of a 3'-OH DNA strand.</text>
</comment>
<dbReference type="PROSITE" id="PS50880">
    <property type="entry name" value="TOPRIM"/>
    <property type="match status" value="1"/>
</dbReference>
<dbReference type="GO" id="GO:0006310">
    <property type="term" value="P:DNA recombination"/>
    <property type="evidence" value="ECO:0007669"/>
    <property type="project" value="TreeGrafter"/>
</dbReference>
<evidence type="ECO:0000313" key="4">
    <source>
        <dbReference type="Proteomes" id="UP000245207"/>
    </source>
</evidence>
<dbReference type="SUPFAM" id="SSF56712">
    <property type="entry name" value="Prokaryotic type I DNA topoisomerase"/>
    <property type="match status" value="1"/>
</dbReference>
<accession>A0A2U1Q1B1</accession>
<evidence type="ECO:0000313" key="3">
    <source>
        <dbReference type="EMBL" id="PWA91809.1"/>
    </source>
</evidence>
<dbReference type="InterPro" id="IPR006171">
    <property type="entry name" value="TOPRIM_dom"/>
</dbReference>
<dbReference type="InterPro" id="IPR034144">
    <property type="entry name" value="TOPRIM_TopoIII"/>
</dbReference>
<dbReference type="Gene3D" id="3.40.50.140">
    <property type="match status" value="1"/>
</dbReference>
<dbReference type="InterPro" id="IPR023405">
    <property type="entry name" value="Topo_IA_core_domain"/>
</dbReference>
<keyword evidence="1" id="KW-0799">Topoisomerase</keyword>
<protein>
    <recommendedName>
        <fullName evidence="1">DNA topoisomerase</fullName>
        <ecNumber evidence="1">5.6.2.1</ecNumber>
    </recommendedName>
</protein>
<dbReference type="GO" id="GO:0006265">
    <property type="term" value="P:DNA topological change"/>
    <property type="evidence" value="ECO:0007669"/>
    <property type="project" value="InterPro"/>
</dbReference>
<dbReference type="InterPro" id="IPR000380">
    <property type="entry name" value="Topo_IA"/>
</dbReference>
<sequence length="190" mass="21391">MATKVLMVAEKPSIALSIATALSGGRMSSRRGSTEVHEFDGTFLGYRVQYKVTSVIGHVFSVDFPPKYQDWAATDPLTLFEAPVVKSESNPKAHIRQHLNREARGCGDLVLWLDCDREGENICFEVIECTGFQANDGRRVHRARFSSVTEKDITHAMKNLVQPNKDESLLISHYSNNQLEIRFAELLQTH</sequence>
<dbReference type="PANTHER" id="PTHR11390:SF20">
    <property type="entry name" value="DNA TOPOISOMERASE 3-BETA-1"/>
    <property type="match status" value="1"/>
</dbReference>
<dbReference type="GO" id="GO:0003677">
    <property type="term" value="F:DNA binding"/>
    <property type="evidence" value="ECO:0007669"/>
    <property type="project" value="UniProtKB-KW"/>
</dbReference>
<evidence type="ECO:0000259" key="2">
    <source>
        <dbReference type="PROSITE" id="PS50880"/>
    </source>
</evidence>
<dbReference type="AlphaFoldDB" id="A0A2U1Q1B1"/>
<keyword evidence="1" id="KW-0238">DNA-binding</keyword>
<comment type="similarity">
    <text evidence="1">Belongs to the type IA topoisomerase family.</text>
</comment>
<dbReference type="EC" id="5.6.2.1" evidence="1"/>
<dbReference type="Proteomes" id="UP000245207">
    <property type="component" value="Unassembled WGS sequence"/>
</dbReference>
<comment type="caution">
    <text evidence="3">The sequence shown here is derived from an EMBL/GenBank/DDBJ whole genome shotgun (WGS) entry which is preliminary data.</text>
</comment>
<gene>
    <name evidence="3" type="ORF">CTI12_AA086720</name>
</gene>
<dbReference type="FunFam" id="3.40.50.140:FF:000002">
    <property type="entry name" value="DNA topoisomerase"/>
    <property type="match status" value="1"/>
</dbReference>
<dbReference type="EMBL" id="PKPP01000516">
    <property type="protein sequence ID" value="PWA91809.1"/>
    <property type="molecule type" value="Genomic_DNA"/>
</dbReference>
<evidence type="ECO:0000256" key="1">
    <source>
        <dbReference type="RuleBase" id="RU362092"/>
    </source>
</evidence>
<dbReference type="OrthoDB" id="430051at2759"/>
<dbReference type="PANTHER" id="PTHR11390">
    <property type="entry name" value="PROKARYOTIC DNA TOPOISOMERASE"/>
    <property type="match status" value="1"/>
</dbReference>
<comment type="catalytic activity">
    <reaction evidence="1">
        <text>ATP-independent breakage of single-stranded DNA, followed by passage and rejoining.</text>
        <dbReference type="EC" id="5.6.2.1"/>
    </reaction>
</comment>
<feature type="domain" description="Toprim" evidence="2">
    <location>
        <begin position="4"/>
        <end position="148"/>
    </location>
</feature>
<dbReference type="STRING" id="35608.A0A2U1Q1B1"/>
<keyword evidence="1 3" id="KW-0413">Isomerase</keyword>
<dbReference type="GO" id="GO:0006281">
    <property type="term" value="P:DNA repair"/>
    <property type="evidence" value="ECO:0007669"/>
    <property type="project" value="TreeGrafter"/>
</dbReference>
<name>A0A2U1Q1B1_ARTAN</name>
<dbReference type="GO" id="GO:0003917">
    <property type="term" value="F:DNA topoisomerase type I (single strand cut, ATP-independent) activity"/>
    <property type="evidence" value="ECO:0007669"/>
    <property type="project" value="UniProtKB-EC"/>
</dbReference>